<feature type="compositionally biased region" description="Polar residues" evidence="2">
    <location>
        <begin position="139"/>
        <end position="170"/>
    </location>
</feature>
<sequence length="333" mass="37773">MASVSKYLIDESPLVFMPSLAKEIGLNESIVLQQVQYWINKSGVKKDNHIWIYNTYEEWLEQFSWWSMSTLKRTFSSLEKDGLLISGNYNRMAIDKTKWYSIDYKVLENRVSRPSGQIDTMGNDENTETLTESNENRVSRPSGQNEPLDGSNWSDGLGQNDTTNNQRLPETNTDINHHDDTHTDKSKSGAWESKQMAIDLGLLTSNTVTQFFVDDYQDLSNRVGVENVEPMMLRALGITAKASNPSLNYVEGILKRWEENNIKTVAEAEAREQKRSATKSNSWGRQKRKVETMPDYSAAATVGKKIPESDIANSKSEQFDYSSVVIDDGDLPE</sequence>
<organism evidence="4 5">
    <name type="scientific">Periweissella cryptocerci</name>
    <dbReference type="NCBI Taxonomy" id="2506420"/>
    <lineage>
        <taxon>Bacteria</taxon>
        <taxon>Bacillati</taxon>
        <taxon>Bacillota</taxon>
        <taxon>Bacilli</taxon>
        <taxon>Lactobacillales</taxon>
        <taxon>Lactobacillaceae</taxon>
        <taxon>Periweissella</taxon>
    </lineage>
</organism>
<feature type="compositionally biased region" description="Basic and acidic residues" evidence="2">
    <location>
        <begin position="175"/>
        <end position="187"/>
    </location>
</feature>
<gene>
    <name evidence="4" type="ORF">EQG49_11085</name>
</gene>
<accession>A0A4P6YVX5</accession>
<dbReference type="RefSeq" id="WP_133364027.1">
    <property type="nucleotide sequence ID" value="NZ_CP037940.1"/>
</dbReference>
<dbReference type="AlphaFoldDB" id="A0A4P6YVX5"/>
<proteinExistence type="inferred from homology"/>
<keyword evidence="5" id="KW-1185">Reference proteome</keyword>
<reference evidence="5" key="1">
    <citation type="submission" date="2019-03" db="EMBL/GenBank/DDBJ databases">
        <title>Weissella sp. 26KH-42 Genome sequencing.</title>
        <authorList>
            <person name="Heo J."/>
            <person name="Kim S.-J."/>
            <person name="Kim J.-S."/>
            <person name="Hong S.-B."/>
            <person name="Kwon S.-W."/>
        </authorList>
    </citation>
    <scope>NUCLEOTIDE SEQUENCE [LARGE SCALE GENOMIC DNA]</scope>
    <source>
        <strain evidence="5">26KH-42</strain>
    </source>
</reference>
<dbReference type="SUPFAM" id="SSF158499">
    <property type="entry name" value="DnaD domain-like"/>
    <property type="match status" value="1"/>
</dbReference>
<dbReference type="Proteomes" id="UP000292886">
    <property type="component" value="Chromosome"/>
</dbReference>
<dbReference type="KEGG" id="wei:EQG49_11085"/>
<feature type="region of interest" description="Disordered" evidence="2">
    <location>
        <begin position="269"/>
        <end position="314"/>
    </location>
</feature>
<comment type="similarity">
    <text evidence="1">Belongs to the DnaB/DnaD family.</text>
</comment>
<dbReference type="EMBL" id="CP037940">
    <property type="protein sequence ID" value="QBO36950.1"/>
    <property type="molecule type" value="Genomic_DNA"/>
</dbReference>
<evidence type="ECO:0000256" key="2">
    <source>
        <dbReference type="SAM" id="MobiDB-lite"/>
    </source>
</evidence>
<dbReference type="Gene3D" id="1.10.10.630">
    <property type="entry name" value="DnaD domain-like"/>
    <property type="match status" value="1"/>
</dbReference>
<dbReference type="InterPro" id="IPR034829">
    <property type="entry name" value="DnaD-like_sf"/>
</dbReference>
<dbReference type="OrthoDB" id="1258529at2"/>
<evidence type="ECO:0000313" key="4">
    <source>
        <dbReference type="EMBL" id="QBO36950.1"/>
    </source>
</evidence>
<name>A0A4P6YVX5_9LACO</name>
<dbReference type="Pfam" id="PF07261">
    <property type="entry name" value="DnaB_2"/>
    <property type="match status" value="1"/>
</dbReference>
<dbReference type="InterPro" id="IPR006343">
    <property type="entry name" value="DnaB/C_C"/>
</dbReference>
<evidence type="ECO:0000256" key="1">
    <source>
        <dbReference type="ARBA" id="ARBA00093462"/>
    </source>
</evidence>
<dbReference type="NCBIfam" id="TIGR01446">
    <property type="entry name" value="DnaD_dom"/>
    <property type="match status" value="1"/>
</dbReference>
<evidence type="ECO:0000259" key="3">
    <source>
        <dbReference type="Pfam" id="PF07261"/>
    </source>
</evidence>
<evidence type="ECO:0000313" key="5">
    <source>
        <dbReference type="Proteomes" id="UP000292886"/>
    </source>
</evidence>
<feature type="domain" description="DnaB/C C-terminal" evidence="3">
    <location>
        <begin position="230"/>
        <end position="271"/>
    </location>
</feature>
<feature type="region of interest" description="Disordered" evidence="2">
    <location>
        <begin position="114"/>
        <end position="189"/>
    </location>
</feature>
<protein>
    <submittedName>
        <fullName evidence="4">DnaD domain protein</fullName>
    </submittedName>
</protein>